<dbReference type="Pfam" id="PF17281">
    <property type="entry name" value="DUF5346"/>
    <property type="match status" value="1"/>
</dbReference>
<feature type="signal peptide" evidence="1">
    <location>
        <begin position="1"/>
        <end position="19"/>
    </location>
</feature>
<reference evidence="2 3" key="1">
    <citation type="submission" date="2019-10" db="EMBL/GenBank/DDBJ databases">
        <title>Assembly and Annotation for the nematode Trichostrongylus colubriformis.</title>
        <authorList>
            <person name="Martin J."/>
        </authorList>
    </citation>
    <scope>NUCLEOTIDE SEQUENCE [LARGE SCALE GENOMIC DNA]</scope>
    <source>
        <strain evidence="2">G859</strain>
        <tissue evidence="2">Whole worm</tissue>
    </source>
</reference>
<dbReference type="Proteomes" id="UP001331761">
    <property type="component" value="Unassembled WGS sequence"/>
</dbReference>
<comment type="caution">
    <text evidence="2">The sequence shown here is derived from an EMBL/GenBank/DDBJ whole genome shotgun (WGS) entry which is preliminary data.</text>
</comment>
<protein>
    <submittedName>
        <fullName evidence="2">Uncharacterized protein</fullName>
    </submittedName>
</protein>
<keyword evidence="1" id="KW-0732">Signal</keyword>
<evidence type="ECO:0000256" key="1">
    <source>
        <dbReference type="SAM" id="SignalP"/>
    </source>
</evidence>
<evidence type="ECO:0000313" key="3">
    <source>
        <dbReference type="Proteomes" id="UP001331761"/>
    </source>
</evidence>
<sequence>MFSEALAAFLLSAINVATGAYELPSALVGGMCPGNVRSLNIDCDPKNPWPRCPPQTYCYATDNVDMGPYYCCPSRFIRR</sequence>
<gene>
    <name evidence="2" type="ORF">GCK32_004139</name>
</gene>
<dbReference type="InterPro" id="IPR035231">
    <property type="entry name" value="DUF5346"/>
</dbReference>
<accession>A0AAN8IKF3</accession>
<keyword evidence="3" id="KW-1185">Reference proteome</keyword>
<proteinExistence type="predicted"/>
<dbReference type="AlphaFoldDB" id="A0AAN8IKF3"/>
<name>A0AAN8IKF3_TRICO</name>
<feature type="chain" id="PRO_5043005692" evidence="1">
    <location>
        <begin position="20"/>
        <end position="79"/>
    </location>
</feature>
<organism evidence="2 3">
    <name type="scientific">Trichostrongylus colubriformis</name>
    <name type="common">Black scour worm</name>
    <dbReference type="NCBI Taxonomy" id="6319"/>
    <lineage>
        <taxon>Eukaryota</taxon>
        <taxon>Metazoa</taxon>
        <taxon>Ecdysozoa</taxon>
        <taxon>Nematoda</taxon>
        <taxon>Chromadorea</taxon>
        <taxon>Rhabditida</taxon>
        <taxon>Rhabditina</taxon>
        <taxon>Rhabditomorpha</taxon>
        <taxon>Strongyloidea</taxon>
        <taxon>Trichostrongylidae</taxon>
        <taxon>Trichostrongylus</taxon>
    </lineage>
</organism>
<evidence type="ECO:0000313" key="2">
    <source>
        <dbReference type="EMBL" id="KAK5972602.1"/>
    </source>
</evidence>
<dbReference type="EMBL" id="WIXE01016500">
    <property type="protein sequence ID" value="KAK5972602.1"/>
    <property type="molecule type" value="Genomic_DNA"/>
</dbReference>